<organism evidence="3 4">
    <name type="scientific">Streptomyces albipurpureus</name>
    <dbReference type="NCBI Taxonomy" id="2897419"/>
    <lineage>
        <taxon>Bacteria</taxon>
        <taxon>Bacillati</taxon>
        <taxon>Actinomycetota</taxon>
        <taxon>Actinomycetes</taxon>
        <taxon>Kitasatosporales</taxon>
        <taxon>Streptomycetaceae</taxon>
        <taxon>Streptomyces</taxon>
    </lineage>
</organism>
<proteinExistence type="predicted"/>
<feature type="domain" description="Novel STAND NTPase 1" evidence="2">
    <location>
        <begin position="193"/>
        <end position="596"/>
    </location>
</feature>
<dbReference type="InterPro" id="IPR027417">
    <property type="entry name" value="P-loop_NTPase"/>
</dbReference>
<dbReference type="Gene3D" id="2.130.10.10">
    <property type="entry name" value="YVTN repeat-like/Quinoprotein amine dehydrogenase"/>
    <property type="match status" value="2"/>
</dbReference>
<keyword evidence="4" id="KW-1185">Reference proteome</keyword>
<gene>
    <name evidence="3" type="ORF">NBG84_14440</name>
</gene>
<dbReference type="EMBL" id="JAMQAW010000011">
    <property type="protein sequence ID" value="MCM2389476.1"/>
    <property type="molecule type" value="Genomic_DNA"/>
</dbReference>
<feature type="region of interest" description="Disordered" evidence="1">
    <location>
        <begin position="1407"/>
        <end position="1429"/>
    </location>
</feature>
<accession>A0ABT0UMC2</accession>
<dbReference type="SUPFAM" id="SSF52540">
    <property type="entry name" value="P-loop containing nucleoside triphosphate hydrolases"/>
    <property type="match status" value="1"/>
</dbReference>
<dbReference type="Pfam" id="PF13365">
    <property type="entry name" value="Trypsin_2"/>
    <property type="match status" value="1"/>
</dbReference>
<dbReference type="SUPFAM" id="SSF69322">
    <property type="entry name" value="Tricorn protease domain 2"/>
    <property type="match status" value="1"/>
</dbReference>
<evidence type="ECO:0000259" key="2">
    <source>
        <dbReference type="Pfam" id="PF20703"/>
    </source>
</evidence>
<dbReference type="Pfam" id="PF20703">
    <property type="entry name" value="nSTAND1"/>
    <property type="match status" value="1"/>
</dbReference>
<evidence type="ECO:0000256" key="1">
    <source>
        <dbReference type="SAM" id="MobiDB-lite"/>
    </source>
</evidence>
<dbReference type="InterPro" id="IPR009003">
    <property type="entry name" value="Peptidase_S1_PA"/>
</dbReference>
<dbReference type="InterPro" id="IPR049052">
    <property type="entry name" value="nSTAND1"/>
</dbReference>
<dbReference type="SUPFAM" id="SSF50494">
    <property type="entry name" value="Trypsin-like serine proteases"/>
    <property type="match status" value="1"/>
</dbReference>
<dbReference type="InterPro" id="IPR015943">
    <property type="entry name" value="WD40/YVTN_repeat-like_dom_sf"/>
</dbReference>
<evidence type="ECO:0000313" key="4">
    <source>
        <dbReference type="Proteomes" id="UP001431429"/>
    </source>
</evidence>
<dbReference type="Gene3D" id="2.40.10.120">
    <property type="match status" value="1"/>
</dbReference>
<protein>
    <submittedName>
        <fullName evidence="3">Trypsin-like peptidase domain-containing protein</fullName>
    </submittedName>
</protein>
<dbReference type="RefSeq" id="WP_250919823.1">
    <property type="nucleotide sequence ID" value="NZ_JAMQAW010000011.1"/>
</dbReference>
<comment type="caution">
    <text evidence="3">The sequence shown here is derived from an EMBL/GenBank/DDBJ whole genome shotgun (WGS) entry which is preliminary data.</text>
</comment>
<sequence length="1429" mass="153006">MVGAGFLVAPDIVCTCAHVVADALGLPRDTESAPTDAVRVEFPLFRDVGGRIPAVSATVVSWQPTREEDDSGDVALLRLHHPVAGARPVPLVDGTAVWGHEFRAYGFPTGGDHGAWATGSLRGVQGSGWLQMDAGPGGAPIQPGFSGSAVWDDAQGGVIGMTVAAGRGGLSGTAYLVPSFELVDEDVIAPQCPFQGLGTFDEDDAAFFHGRGADVERLRRAVQTRPVTVLAGPSGCGKSSLIRAGLLPGVRADGLTVSLMRPVAGLRPEAVLAQALTAVLEPDDGETDRLRRAAELTGLLNKASDETATAEAASGLRSALRRQGGRAGHLFVVDQLEEYAGAAPDAARRLFHLLFHLCGTADGQSGSAPRAVVTARPDSIEALMTAETSSALSDAVMFLAPLGPDDLRNAITRPVDAVPGLWLEPGLADRIVRDAANEPGRMPLVEFALTRLWDQRERSMLTHAVYQDLGGVAGALAGYAEDSFRAAVREDELPLAQALFVQLARPADQGGYTRRPAPVADMDPATLALARRLSPGKLIVFGRTDEGTEIVDLAHEALTCHWQRLGDWLDESRKFRTWQEDLRKDLTRWKQTGRETGALLRGSVLEVAVEHVALRPTEITALERAYIGTSRKFARRALRRWQALVAMLLALLVGTGVLADMVRDSSQKAERQVRTLASRALADASGDRASHDPGSSIQLAMAAWNADDTQQAQEALLRSHVTGEYLRDSHVGLWPGRATRLDTTPDGRTVVVWSKPASAAPAVVSVVTGALGGSPRSYALRGAPTGEISSEISSDGRHYAVATPDGRVFLWRLDGEPRDPLRLKTTDTADRVVKTADLDFSADGTRLLRLLDRPRPQDHGRQGFIEAWTVADGAPLPVAKDLVPSGVTPDEAAFGEDPDTVVLRWSRLRDLVSVVELRQLGSGDIVRPIVTGVPRGNLRLQGGGDYAVEQRGKDLRSPIYVHNTTTGASWPLPGSALLPDTTGGYVMQDEEAGGFAEVALTRLPTGETFRTRVPRIEGEDNVTAAIAAVRKKGEPVTVLATVVGTLMVLATEPGAPLTEEKFNPSSVPDALSPDGRAVAWVTDVRLYVRDTVSGRDHSVKLPASISSRPNWRVSWTPENRRLVVWQSNGTELLVYGADDLNRRKAVELDVGADPGNPRSALDWVTPLAGGDIAALTVGGSLLRVDSVTGLQVGRPVSVERTDDALISPFRSSGQLVPRPDHPHQVAVVTRAGVTRGTIQLWDTLAGQRIGVLSGDAIRPVFDDFMNRALAFSADGRSLLVQSADGTVHRWSVDQRKLTGRPMAVDHLDNLVSLASDGTAITESPGGYDLWATDTGRHIGAFPTVLDVRRTAIVYEDRLVAYVKGWRQTYSLLRANWFPHLCSSAGRDYTEEERKRFLPVGTPSGLPCENARPWRGEPSTDGLVATGGTA</sequence>
<dbReference type="Gene3D" id="3.40.50.300">
    <property type="entry name" value="P-loop containing nucleotide triphosphate hydrolases"/>
    <property type="match status" value="1"/>
</dbReference>
<reference evidence="3" key="1">
    <citation type="submission" date="2022-06" db="EMBL/GenBank/DDBJ databases">
        <title>Genome public.</title>
        <authorList>
            <person name="Sun Q."/>
        </authorList>
    </citation>
    <scope>NUCLEOTIDE SEQUENCE</scope>
    <source>
        <strain evidence="3">CWNU-1</strain>
    </source>
</reference>
<evidence type="ECO:0000313" key="3">
    <source>
        <dbReference type="EMBL" id="MCM2389476.1"/>
    </source>
</evidence>
<name>A0ABT0UMC2_9ACTN</name>
<dbReference type="Proteomes" id="UP001431429">
    <property type="component" value="Unassembled WGS sequence"/>
</dbReference>